<proteinExistence type="inferred from homology"/>
<sequence>MMLDSPKTRSRRTVLTHLLRGVAGIALATIMTGIVTEASGGAAAAEPVRIGEINSYTGLPAFTLPYRNGWELAVAEINANGGVLGGRMLEVISRDDGGKPDDAVRVANELVSNEKVDVLAGTFFSHIGLAVSDYALRTKKLFMAAEPLTDAMTWEKGNRYTFRLRPSTYMQAAMLVEQAAALPAKRWATVAPNYEYGQSAVTIFKQLLKEKRPDVEFVAEQWPAQGKIDAGSTVQALAAAEPQAIFNVTFGPDLARLVREGTTRGAFDGVSVVSLLTGEPEYLDPMKGEAPTGWIVTGYPWDQIDTPAHKAFLDAYQAKYGDYPRLGSIVGYTTIKSIAAAIEKAGSTETEAMVDAMKGLKVDSPFAQITYRAIDHQATMGAYVGTIAVKDGKGTMIEWTYADGADYLPADDVVLKRRPQ</sequence>
<evidence type="ECO:0000313" key="7">
    <source>
        <dbReference type="Proteomes" id="UP000019486"/>
    </source>
</evidence>
<dbReference type="PATRIC" id="fig|1385369.3.peg.613"/>
<evidence type="ECO:0000256" key="1">
    <source>
        <dbReference type="ARBA" id="ARBA00010062"/>
    </source>
</evidence>
<dbReference type="InterPro" id="IPR028081">
    <property type="entry name" value="Leu-bd"/>
</dbReference>
<comment type="caution">
    <text evidence="6">The sequence shown here is derived from an EMBL/GenBank/DDBJ whole genome shotgun (WGS) entry which is preliminary data.</text>
</comment>
<evidence type="ECO:0000256" key="3">
    <source>
        <dbReference type="ARBA" id="ARBA00022729"/>
    </source>
</evidence>
<dbReference type="AlphaFoldDB" id="W9H6R9"/>
<dbReference type="PANTHER" id="PTHR30483:SF37">
    <property type="entry name" value="ABC TRANSPORTER SUBSTRATE-BINDING PROTEIN"/>
    <property type="match status" value="1"/>
</dbReference>
<reference evidence="6 7" key="1">
    <citation type="submission" date="2013-08" db="EMBL/GenBank/DDBJ databases">
        <title>The genome sequence of Skermanella stibiiresistens.</title>
        <authorList>
            <person name="Zhu W."/>
            <person name="Wang G."/>
        </authorList>
    </citation>
    <scope>NUCLEOTIDE SEQUENCE [LARGE SCALE GENOMIC DNA]</scope>
    <source>
        <strain evidence="6 7">SB22</strain>
    </source>
</reference>
<dbReference type="Gene3D" id="3.40.50.2300">
    <property type="match status" value="2"/>
</dbReference>
<evidence type="ECO:0000256" key="4">
    <source>
        <dbReference type="ARBA" id="ARBA00022970"/>
    </source>
</evidence>
<dbReference type="Pfam" id="PF13458">
    <property type="entry name" value="Peripla_BP_6"/>
    <property type="match status" value="1"/>
</dbReference>
<dbReference type="GO" id="GO:0006865">
    <property type="term" value="P:amino acid transport"/>
    <property type="evidence" value="ECO:0007669"/>
    <property type="project" value="UniProtKB-KW"/>
</dbReference>
<dbReference type="InterPro" id="IPR000709">
    <property type="entry name" value="Leu_Ile_Val-bd"/>
</dbReference>
<gene>
    <name evidence="6" type="ORF">N825_18420</name>
</gene>
<evidence type="ECO:0000313" key="6">
    <source>
        <dbReference type="EMBL" id="EWY41930.1"/>
    </source>
</evidence>
<keyword evidence="4" id="KW-0029">Amino-acid transport</keyword>
<dbReference type="InterPro" id="IPR051010">
    <property type="entry name" value="BCAA_transport"/>
</dbReference>
<comment type="similarity">
    <text evidence="1">Belongs to the leucine-binding protein family.</text>
</comment>
<keyword evidence="2" id="KW-0813">Transport</keyword>
<organism evidence="6 7">
    <name type="scientific">Skermanella stibiiresistens SB22</name>
    <dbReference type="NCBI Taxonomy" id="1385369"/>
    <lineage>
        <taxon>Bacteria</taxon>
        <taxon>Pseudomonadati</taxon>
        <taxon>Pseudomonadota</taxon>
        <taxon>Alphaproteobacteria</taxon>
        <taxon>Rhodospirillales</taxon>
        <taxon>Azospirillaceae</taxon>
        <taxon>Skermanella</taxon>
    </lineage>
</organism>
<dbReference type="CDD" id="cd06330">
    <property type="entry name" value="PBP1_As_SBP-like"/>
    <property type="match status" value="1"/>
</dbReference>
<keyword evidence="3" id="KW-0732">Signal</keyword>
<dbReference type="InterPro" id="IPR028082">
    <property type="entry name" value="Peripla_BP_I"/>
</dbReference>
<evidence type="ECO:0000256" key="2">
    <source>
        <dbReference type="ARBA" id="ARBA00022448"/>
    </source>
</evidence>
<dbReference type="Proteomes" id="UP000019486">
    <property type="component" value="Unassembled WGS sequence"/>
</dbReference>
<dbReference type="EMBL" id="AVFL01000002">
    <property type="protein sequence ID" value="EWY41930.1"/>
    <property type="molecule type" value="Genomic_DNA"/>
</dbReference>
<accession>W9H6R9</accession>
<name>W9H6R9_9PROT</name>
<dbReference type="PRINTS" id="PR00337">
    <property type="entry name" value="LEUILEVALBP"/>
</dbReference>
<keyword evidence="7" id="KW-1185">Reference proteome</keyword>
<feature type="domain" description="Leucine-binding protein" evidence="5">
    <location>
        <begin position="47"/>
        <end position="392"/>
    </location>
</feature>
<dbReference type="STRING" id="1385369.N825_18420"/>
<evidence type="ECO:0000259" key="5">
    <source>
        <dbReference type="Pfam" id="PF13458"/>
    </source>
</evidence>
<dbReference type="PANTHER" id="PTHR30483">
    <property type="entry name" value="LEUCINE-SPECIFIC-BINDING PROTEIN"/>
    <property type="match status" value="1"/>
</dbReference>
<protein>
    <submittedName>
        <fullName evidence="6">ABC transporter substrate-binding protein</fullName>
    </submittedName>
</protein>
<dbReference type="SUPFAM" id="SSF53822">
    <property type="entry name" value="Periplasmic binding protein-like I"/>
    <property type="match status" value="1"/>
</dbReference>